<reference evidence="2" key="1">
    <citation type="submission" date="2020-08" db="EMBL/GenBank/DDBJ databases">
        <title>Multicomponent nature underlies the extraordinary mechanical properties of spider dragline silk.</title>
        <authorList>
            <person name="Kono N."/>
            <person name="Nakamura H."/>
            <person name="Mori M."/>
            <person name="Yoshida Y."/>
            <person name="Ohtoshi R."/>
            <person name="Malay A.D."/>
            <person name="Moran D.A.P."/>
            <person name="Tomita M."/>
            <person name="Numata K."/>
            <person name="Arakawa K."/>
        </authorList>
    </citation>
    <scope>NUCLEOTIDE SEQUENCE</scope>
</reference>
<keyword evidence="3" id="KW-1185">Reference proteome</keyword>
<sequence length="78" mass="8778">MESQEYSCERMTACKENTQWDAKLDEVDHDKPEDVDGANQGIEAERRKGLAVSQSGGLKITTSKCFEYLMDFAIAMIL</sequence>
<dbReference type="EMBL" id="BMAW01091430">
    <property type="protein sequence ID" value="GFS49760.1"/>
    <property type="molecule type" value="Genomic_DNA"/>
</dbReference>
<evidence type="ECO:0000313" key="3">
    <source>
        <dbReference type="Proteomes" id="UP000887013"/>
    </source>
</evidence>
<dbReference type="AlphaFoldDB" id="A0A8X6MGJ7"/>
<gene>
    <name evidence="2" type="ORF">NPIL_418601</name>
</gene>
<comment type="caution">
    <text evidence="2">The sequence shown here is derived from an EMBL/GenBank/DDBJ whole genome shotgun (WGS) entry which is preliminary data.</text>
</comment>
<dbReference type="Proteomes" id="UP000887013">
    <property type="component" value="Unassembled WGS sequence"/>
</dbReference>
<name>A0A8X6MGJ7_NEPPI</name>
<evidence type="ECO:0000256" key="1">
    <source>
        <dbReference type="SAM" id="MobiDB-lite"/>
    </source>
</evidence>
<protein>
    <submittedName>
        <fullName evidence="2">Uncharacterized protein</fullName>
    </submittedName>
</protein>
<feature type="region of interest" description="Disordered" evidence="1">
    <location>
        <begin position="23"/>
        <end position="46"/>
    </location>
</feature>
<feature type="compositionally biased region" description="Basic and acidic residues" evidence="1">
    <location>
        <begin position="23"/>
        <end position="34"/>
    </location>
</feature>
<evidence type="ECO:0000313" key="2">
    <source>
        <dbReference type="EMBL" id="GFS49760.1"/>
    </source>
</evidence>
<proteinExistence type="predicted"/>
<accession>A0A8X6MGJ7</accession>
<organism evidence="2 3">
    <name type="scientific">Nephila pilipes</name>
    <name type="common">Giant wood spider</name>
    <name type="synonym">Nephila maculata</name>
    <dbReference type="NCBI Taxonomy" id="299642"/>
    <lineage>
        <taxon>Eukaryota</taxon>
        <taxon>Metazoa</taxon>
        <taxon>Ecdysozoa</taxon>
        <taxon>Arthropoda</taxon>
        <taxon>Chelicerata</taxon>
        <taxon>Arachnida</taxon>
        <taxon>Araneae</taxon>
        <taxon>Araneomorphae</taxon>
        <taxon>Entelegynae</taxon>
        <taxon>Araneoidea</taxon>
        <taxon>Nephilidae</taxon>
        <taxon>Nephila</taxon>
    </lineage>
</organism>